<dbReference type="GO" id="GO:0005506">
    <property type="term" value="F:iron ion binding"/>
    <property type="evidence" value="ECO:0007669"/>
    <property type="project" value="UniProtKB-UniRule"/>
</dbReference>
<organism evidence="8 9">
    <name type="scientific">Polyangium jinanense</name>
    <dbReference type="NCBI Taxonomy" id="2829994"/>
    <lineage>
        <taxon>Bacteria</taxon>
        <taxon>Pseudomonadati</taxon>
        <taxon>Myxococcota</taxon>
        <taxon>Polyangia</taxon>
        <taxon>Polyangiales</taxon>
        <taxon>Polyangiaceae</taxon>
        <taxon>Polyangium</taxon>
    </lineage>
</organism>
<evidence type="ECO:0000256" key="3">
    <source>
        <dbReference type="ARBA" id="ARBA00022982"/>
    </source>
</evidence>
<sequence length="67" mass="7255">MGMRVLVEYEKCCGAGQCVMVAPKVFDQRDDGIVVLLDETPPPEQYKAVQEAVTVCPGAALRLEESA</sequence>
<evidence type="ECO:0000256" key="2">
    <source>
        <dbReference type="ARBA" id="ARBA00022723"/>
    </source>
</evidence>
<evidence type="ECO:0000256" key="5">
    <source>
        <dbReference type="ARBA" id="ARBA00023014"/>
    </source>
</evidence>
<reference evidence="8 9" key="1">
    <citation type="submission" date="2021-04" db="EMBL/GenBank/DDBJ databases">
        <title>Genome analysis of Polyangium sp.</title>
        <authorList>
            <person name="Li Y."/>
            <person name="Wang J."/>
        </authorList>
    </citation>
    <scope>NUCLEOTIDE SEQUENCE [LARGE SCALE GENOMIC DNA]</scope>
    <source>
        <strain evidence="8 9">SDU14</strain>
    </source>
</reference>
<dbReference type="InterPro" id="IPR001080">
    <property type="entry name" value="3Fe4S_ferredoxin"/>
</dbReference>
<keyword evidence="9" id="KW-1185">Reference proteome</keyword>
<dbReference type="Pfam" id="PF13459">
    <property type="entry name" value="Fer4_15"/>
    <property type="match status" value="1"/>
</dbReference>
<accession>A0A9X3XF96</accession>
<dbReference type="GO" id="GO:0051536">
    <property type="term" value="F:iron-sulfur cluster binding"/>
    <property type="evidence" value="ECO:0007669"/>
    <property type="project" value="UniProtKB-KW"/>
</dbReference>
<dbReference type="InterPro" id="IPR051269">
    <property type="entry name" value="Fe-S_cluster_ET"/>
</dbReference>
<dbReference type="PANTHER" id="PTHR36923">
    <property type="entry name" value="FERREDOXIN"/>
    <property type="match status" value="1"/>
</dbReference>
<dbReference type="EMBL" id="JAGTJJ010000070">
    <property type="protein sequence ID" value="MDC3988330.1"/>
    <property type="molecule type" value="Genomic_DNA"/>
</dbReference>
<keyword evidence="3 6" id="KW-0249">Electron transport</keyword>
<keyword evidence="1 6" id="KW-0813">Transport</keyword>
<dbReference type="Gene3D" id="3.30.70.20">
    <property type="match status" value="1"/>
</dbReference>
<dbReference type="PRINTS" id="PR00352">
    <property type="entry name" value="3FE4SFRDOXIN"/>
</dbReference>
<dbReference type="PROSITE" id="PS51379">
    <property type="entry name" value="4FE4S_FER_2"/>
    <property type="match status" value="1"/>
</dbReference>
<gene>
    <name evidence="8" type="ORF">KEG57_48120</name>
</gene>
<dbReference type="InterPro" id="IPR017896">
    <property type="entry name" value="4Fe4S_Fe-S-bd"/>
</dbReference>
<comment type="function">
    <text evidence="6">Ferredoxins are iron-sulfur proteins that transfer electrons in a wide variety of metabolic reactions.</text>
</comment>
<evidence type="ECO:0000313" key="8">
    <source>
        <dbReference type="EMBL" id="MDC3988330.1"/>
    </source>
</evidence>
<evidence type="ECO:0000256" key="1">
    <source>
        <dbReference type="ARBA" id="ARBA00022448"/>
    </source>
</evidence>
<dbReference type="PANTHER" id="PTHR36923:SF3">
    <property type="entry name" value="FERREDOXIN"/>
    <property type="match status" value="1"/>
</dbReference>
<dbReference type="Proteomes" id="UP001151081">
    <property type="component" value="Unassembled WGS sequence"/>
</dbReference>
<evidence type="ECO:0000256" key="4">
    <source>
        <dbReference type="ARBA" id="ARBA00023004"/>
    </source>
</evidence>
<dbReference type="GO" id="GO:0009055">
    <property type="term" value="F:electron transfer activity"/>
    <property type="evidence" value="ECO:0007669"/>
    <property type="project" value="UniProtKB-UniRule"/>
</dbReference>
<evidence type="ECO:0000256" key="6">
    <source>
        <dbReference type="RuleBase" id="RU368020"/>
    </source>
</evidence>
<feature type="domain" description="4Fe-4S ferredoxin-type" evidence="7">
    <location>
        <begin position="3"/>
        <end position="31"/>
    </location>
</feature>
<protein>
    <recommendedName>
        <fullName evidence="6">Ferredoxin</fullName>
    </recommendedName>
</protein>
<keyword evidence="4 6" id="KW-0408">Iron</keyword>
<keyword evidence="5 6" id="KW-0411">Iron-sulfur</keyword>
<proteinExistence type="predicted"/>
<keyword evidence="2 6" id="KW-0479">Metal-binding</keyword>
<name>A0A9X3XF96_9BACT</name>
<dbReference type="SUPFAM" id="SSF54862">
    <property type="entry name" value="4Fe-4S ferredoxins"/>
    <property type="match status" value="1"/>
</dbReference>
<evidence type="ECO:0000259" key="7">
    <source>
        <dbReference type="PROSITE" id="PS51379"/>
    </source>
</evidence>
<dbReference type="AlphaFoldDB" id="A0A9X3XF96"/>
<evidence type="ECO:0000313" key="9">
    <source>
        <dbReference type="Proteomes" id="UP001151081"/>
    </source>
</evidence>
<comment type="caution">
    <text evidence="8">The sequence shown here is derived from an EMBL/GenBank/DDBJ whole genome shotgun (WGS) entry which is preliminary data.</text>
</comment>